<dbReference type="RefSeq" id="WP_281464574.1">
    <property type="nucleotide sequence ID" value="NZ_CP124535.1"/>
</dbReference>
<dbReference type="EMBL" id="CP124535">
    <property type="protein sequence ID" value="WGV15318.1"/>
    <property type="molecule type" value="Genomic_DNA"/>
</dbReference>
<dbReference type="PANTHER" id="PTHR43214">
    <property type="entry name" value="TWO-COMPONENT RESPONSE REGULATOR"/>
    <property type="match status" value="1"/>
</dbReference>
<dbReference type="InterPro" id="IPR011006">
    <property type="entry name" value="CheY-like_superfamily"/>
</dbReference>
<proteinExistence type="predicted"/>
<dbReference type="Proteomes" id="UP001230978">
    <property type="component" value="Chromosome"/>
</dbReference>
<dbReference type="InterPro" id="IPR039420">
    <property type="entry name" value="WalR-like"/>
</dbReference>
<dbReference type="InterPro" id="IPR001789">
    <property type="entry name" value="Sig_transdc_resp-reg_receiver"/>
</dbReference>
<comment type="caution">
    <text evidence="2">Lacks conserved residue(s) required for the propagation of feature annotation.</text>
</comment>
<protein>
    <submittedName>
        <fullName evidence="4">LuxR C-terminal-related transcriptional regulator</fullName>
    </submittedName>
</protein>
<evidence type="ECO:0000256" key="1">
    <source>
        <dbReference type="ARBA" id="ARBA00023125"/>
    </source>
</evidence>
<dbReference type="SUPFAM" id="SSF46894">
    <property type="entry name" value="C-terminal effector domain of the bipartite response regulators"/>
    <property type="match status" value="1"/>
</dbReference>
<sequence>MEYARMDRPLDLLIADDHMIAATAIKRLVNDALPDLHVELCPKPEQLRSLLLDRQPKVVVLSYGTPDLYLDVLGHTARLMNERPRVVLFGTGRIEVDWTSDLISASLPRNCGLAQLVETLRTLLEPAEEFVPIPMYLGSVEGIHEKALQLSPVQLAIGRLVAQGLSQKMIAERMRLGEGSVRSYITKAVRDLRLKDRHEFAAWTTAFFLVTARHKGRTN</sequence>
<dbReference type="Pfam" id="PF00196">
    <property type="entry name" value="GerE"/>
    <property type="match status" value="1"/>
</dbReference>
<accession>A0ABY8Q3U7</accession>
<evidence type="ECO:0000313" key="5">
    <source>
        <dbReference type="Proteomes" id="UP001230978"/>
    </source>
</evidence>
<dbReference type="InterPro" id="IPR000792">
    <property type="entry name" value="Tscrpt_reg_LuxR_C"/>
</dbReference>
<dbReference type="InterPro" id="IPR016032">
    <property type="entry name" value="Sig_transdc_resp-reg_C-effctor"/>
</dbReference>
<evidence type="ECO:0000259" key="3">
    <source>
        <dbReference type="PROSITE" id="PS50110"/>
    </source>
</evidence>
<dbReference type="SUPFAM" id="SSF52172">
    <property type="entry name" value="CheY-like"/>
    <property type="match status" value="1"/>
</dbReference>
<gene>
    <name evidence="4" type="ORF">QF092_13705</name>
</gene>
<dbReference type="Gene3D" id="3.40.50.2300">
    <property type="match status" value="1"/>
</dbReference>
<dbReference type="PROSITE" id="PS50110">
    <property type="entry name" value="RESPONSE_REGULATORY"/>
    <property type="match status" value="1"/>
</dbReference>
<keyword evidence="1" id="KW-0238">DNA-binding</keyword>
<feature type="domain" description="Response regulatory" evidence="3">
    <location>
        <begin position="11"/>
        <end position="124"/>
    </location>
</feature>
<keyword evidence="5" id="KW-1185">Reference proteome</keyword>
<name>A0ABY8Q3U7_9RHOB</name>
<evidence type="ECO:0000256" key="2">
    <source>
        <dbReference type="PROSITE-ProRule" id="PRU00169"/>
    </source>
</evidence>
<dbReference type="SMART" id="SM00421">
    <property type="entry name" value="HTH_LUXR"/>
    <property type="match status" value="1"/>
</dbReference>
<organism evidence="4 5">
    <name type="scientific">Fuscovulum ytuae</name>
    <dbReference type="NCBI Taxonomy" id="3042299"/>
    <lineage>
        <taxon>Bacteria</taxon>
        <taxon>Pseudomonadati</taxon>
        <taxon>Pseudomonadota</taxon>
        <taxon>Alphaproteobacteria</taxon>
        <taxon>Rhodobacterales</taxon>
        <taxon>Paracoccaceae</taxon>
        <taxon>Fuscovulum</taxon>
    </lineage>
</organism>
<evidence type="ECO:0000313" key="4">
    <source>
        <dbReference type="EMBL" id="WGV15318.1"/>
    </source>
</evidence>
<reference evidence="4 5" key="1">
    <citation type="submission" date="2023-04" db="EMBL/GenBank/DDBJ databases">
        <title>YMD61, complete Genome.</title>
        <authorList>
            <person name="Zhang J."/>
        </authorList>
    </citation>
    <scope>NUCLEOTIDE SEQUENCE [LARGE SCALE GENOMIC DNA]</scope>
    <source>
        <strain evidence="4 5">YMD61</strain>
    </source>
</reference>